<dbReference type="Proteomes" id="UP000274822">
    <property type="component" value="Unassembled WGS sequence"/>
</dbReference>
<sequence length="202" mass="22181">MHRELVFRLADPKLVDPTTYKHTLPRLLARQARPSRETLARWGYRLSVLGDSVQEGETSEQEEGREGEGYALVFEGGEGGSVMLRLPRELNVGECACASPMVASLSGMSAPKEVAAFLFGVMVGMCDAWPGGFVIEYRDGVDEGWGVYDGSGDGEEESMSSDGEEYDEYEYDEEDVGSYEMGNGFAASSGTLYGHYRHSMVR</sequence>
<protein>
    <submittedName>
        <fullName evidence="1">Uncharacterized protein</fullName>
    </submittedName>
</protein>
<dbReference type="EMBL" id="RBNJ01004602">
    <property type="protein sequence ID" value="RUS29845.1"/>
    <property type="molecule type" value="Genomic_DNA"/>
</dbReference>
<organism evidence="1 2">
    <name type="scientific">Jimgerdemannia flammicorona</name>
    <dbReference type="NCBI Taxonomy" id="994334"/>
    <lineage>
        <taxon>Eukaryota</taxon>
        <taxon>Fungi</taxon>
        <taxon>Fungi incertae sedis</taxon>
        <taxon>Mucoromycota</taxon>
        <taxon>Mucoromycotina</taxon>
        <taxon>Endogonomycetes</taxon>
        <taxon>Endogonales</taxon>
        <taxon>Endogonaceae</taxon>
        <taxon>Jimgerdemannia</taxon>
    </lineage>
</organism>
<accession>A0A433QJ93</accession>
<comment type="caution">
    <text evidence="1">The sequence shown here is derived from an EMBL/GenBank/DDBJ whole genome shotgun (WGS) entry which is preliminary data.</text>
</comment>
<gene>
    <name evidence="1" type="ORF">BC938DRAFT_480167</name>
</gene>
<reference evidence="1 2" key="1">
    <citation type="journal article" date="2018" name="New Phytol.">
        <title>Phylogenomics of Endogonaceae and evolution of mycorrhizas within Mucoromycota.</title>
        <authorList>
            <person name="Chang Y."/>
            <person name="Desiro A."/>
            <person name="Na H."/>
            <person name="Sandor L."/>
            <person name="Lipzen A."/>
            <person name="Clum A."/>
            <person name="Barry K."/>
            <person name="Grigoriev I.V."/>
            <person name="Martin F.M."/>
            <person name="Stajich J.E."/>
            <person name="Smith M.E."/>
            <person name="Bonito G."/>
            <person name="Spatafora J.W."/>
        </authorList>
    </citation>
    <scope>NUCLEOTIDE SEQUENCE [LARGE SCALE GENOMIC DNA]</scope>
    <source>
        <strain evidence="1 2">AD002</strain>
    </source>
</reference>
<proteinExistence type="predicted"/>
<evidence type="ECO:0000313" key="1">
    <source>
        <dbReference type="EMBL" id="RUS29845.1"/>
    </source>
</evidence>
<dbReference type="AlphaFoldDB" id="A0A433QJ93"/>
<name>A0A433QJ93_9FUNG</name>
<evidence type="ECO:0000313" key="2">
    <source>
        <dbReference type="Proteomes" id="UP000274822"/>
    </source>
</evidence>
<keyword evidence="2" id="KW-1185">Reference proteome</keyword>